<keyword evidence="2" id="KW-1185">Reference proteome</keyword>
<dbReference type="RefSeq" id="WP_058442164.1">
    <property type="nucleotide sequence ID" value="NZ_CAAAHU010000005.1"/>
</dbReference>
<reference evidence="1 2" key="1">
    <citation type="submission" date="2015-11" db="EMBL/GenBank/DDBJ databases">
        <title>Genomic analysis of 38 Legionella species identifies large and diverse effector repertoires.</title>
        <authorList>
            <person name="Burstein D."/>
            <person name="Amaro F."/>
            <person name="Zusman T."/>
            <person name="Lifshitz Z."/>
            <person name="Cohen O."/>
            <person name="Gilbert J.A."/>
            <person name="Pupko T."/>
            <person name="Shuman H.A."/>
            <person name="Segal G."/>
        </authorList>
    </citation>
    <scope>NUCLEOTIDE SEQUENCE [LARGE SCALE GENOMIC DNA]</scope>
    <source>
        <strain evidence="1 2">ATCC 43878</strain>
    </source>
</reference>
<evidence type="ECO:0000313" key="2">
    <source>
        <dbReference type="Proteomes" id="UP000054742"/>
    </source>
</evidence>
<dbReference type="Proteomes" id="UP000054742">
    <property type="component" value="Unassembled WGS sequence"/>
</dbReference>
<dbReference type="EMBL" id="LNXV01000029">
    <property type="protein sequence ID" value="KTC81659.1"/>
    <property type="molecule type" value="Genomic_DNA"/>
</dbReference>
<organism evidence="1 2">
    <name type="scientific">Legionella brunensis</name>
    <dbReference type="NCBI Taxonomy" id="29422"/>
    <lineage>
        <taxon>Bacteria</taxon>
        <taxon>Pseudomonadati</taxon>
        <taxon>Pseudomonadota</taxon>
        <taxon>Gammaproteobacteria</taxon>
        <taxon>Legionellales</taxon>
        <taxon>Legionellaceae</taxon>
        <taxon>Legionella</taxon>
    </lineage>
</organism>
<comment type="caution">
    <text evidence="1">The sequence shown here is derived from an EMBL/GenBank/DDBJ whole genome shotgun (WGS) entry which is preliminary data.</text>
</comment>
<gene>
    <name evidence="1" type="primary">ankK</name>
    <name evidence="1" type="ORF">Lbru_2179</name>
</gene>
<protein>
    <submittedName>
        <fullName evidence="1">Substrate of the Dot/Icm secretion system</fullName>
    </submittedName>
</protein>
<proteinExistence type="predicted"/>
<dbReference type="OrthoDB" id="5652348at2"/>
<dbReference type="STRING" id="29422.Lbru_2179"/>
<dbReference type="PATRIC" id="fig|29422.6.peg.2324"/>
<evidence type="ECO:0000313" key="1">
    <source>
        <dbReference type="EMBL" id="KTC81659.1"/>
    </source>
</evidence>
<sequence length="641" mass="73867">MVDSYRDADIVRGMPSHSGHVVFKEAKLAASGKRIIYKLNKRSHPYLSLYEVALTNLLSLFVARDLTPRQTLVKGEDGEIVGLATEHFCYCVERRETLAPNFCSLSFSVENGFEIKPEKREKAEDIPIYFLNEFPRGFFAHLYEASQKGKFDLDIDSLASVLCGSYTLEEDDLHKGNLGFYVVEKEGRPKIVFFKIDNDLLMSESVMSYYDSRIVNWRHGGNAFRITPRDLLEFPKLQDSKNHYWPTSRRYLVNHSDPKVYSNSAEIESFIKLGKSKEFQQAKWRWWYKHILTQSTMIQECLARSLNAEDPYERAQIALITQASVARLSYLKATLFSLPEFRHYVSSVDHKSLIKEITGVVAPKHKSAINEQLLFFQGLCQPNGGFEEGDTPLHAAIRLGDYRYHETWEHFKEYANQTNDKNETPLDLAVKLAQVKVERGSELVKTEDPRRDPLFIMNHLLGEGVNKTDAYRTFRNEHKDLKITSYRFGTVYLNKTKAAKTAEDLIEVLRDLGEDFRFSLKMKKEISVYCVKYFLKDKEKNASLGYTLEQFKLALNGNHSKEPRPELQFIRQLRSTLWIIRVIRGLLGGTSTQVELNDVIDLTKKKIPQPPGSSYFSFFARQGSNHRKDVTAEQPDNSPQV</sequence>
<dbReference type="AlphaFoldDB" id="A0A0W0SEP8"/>
<dbReference type="Gene3D" id="1.25.40.20">
    <property type="entry name" value="Ankyrin repeat-containing domain"/>
    <property type="match status" value="1"/>
</dbReference>
<accession>A0A0W0SEP8</accession>
<dbReference type="InterPro" id="IPR036770">
    <property type="entry name" value="Ankyrin_rpt-contain_sf"/>
</dbReference>
<dbReference type="InterPro" id="IPR049972">
    <property type="entry name" value="T4SS_AnkK"/>
</dbReference>
<dbReference type="NCBIfam" id="NF043026">
    <property type="entry name" value="T4SS_AnkK"/>
    <property type="match status" value="1"/>
</dbReference>
<name>A0A0W0SEP8_9GAMM</name>